<protein>
    <submittedName>
        <fullName evidence="9">ABC transporter permease</fullName>
    </submittedName>
</protein>
<reference evidence="9" key="1">
    <citation type="submission" date="2023-04" db="EMBL/GenBank/DDBJ databases">
        <title>Completed genome of Mycoplasma lagogenitalium type strain 12MS.</title>
        <authorList>
            <person name="Spergser J."/>
        </authorList>
    </citation>
    <scope>NUCLEOTIDE SEQUENCE</scope>
    <source>
        <strain evidence="9">12MS</strain>
    </source>
</reference>
<name>A0ABY8LVC2_9BACT</name>
<evidence type="ECO:0000256" key="6">
    <source>
        <dbReference type="ARBA" id="ARBA00038076"/>
    </source>
</evidence>
<organism evidence="9 10">
    <name type="scientific">Mesomycoplasma lagogenitalium</name>
    <dbReference type="NCBI Taxonomy" id="171286"/>
    <lineage>
        <taxon>Bacteria</taxon>
        <taxon>Bacillati</taxon>
        <taxon>Mycoplasmatota</taxon>
        <taxon>Mycoplasmoidales</taxon>
        <taxon>Metamycoplasmataceae</taxon>
        <taxon>Mesomycoplasma</taxon>
    </lineage>
</organism>
<dbReference type="InterPro" id="IPR050250">
    <property type="entry name" value="Macrolide_Exporter_MacB"/>
</dbReference>
<feature type="transmembrane region" description="Helical" evidence="7">
    <location>
        <begin position="1819"/>
        <end position="1843"/>
    </location>
</feature>
<keyword evidence="2" id="KW-1003">Cell membrane</keyword>
<evidence type="ECO:0000313" key="9">
    <source>
        <dbReference type="EMBL" id="WGI36720.1"/>
    </source>
</evidence>
<keyword evidence="4 7" id="KW-1133">Transmembrane helix</keyword>
<evidence type="ECO:0000313" key="10">
    <source>
        <dbReference type="Proteomes" id="UP001179842"/>
    </source>
</evidence>
<evidence type="ECO:0000256" key="2">
    <source>
        <dbReference type="ARBA" id="ARBA00022475"/>
    </source>
</evidence>
<feature type="domain" description="ABC3 transporter permease C-terminal" evidence="8">
    <location>
        <begin position="1782"/>
        <end position="1896"/>
    </location>
</feature>
<dbReference type="PANTHER" id="PTHR30572:SF4">
    <property type="entry name" value="ABC TRANSPORTER PERMEASE YTRF"/>
    <property type="match status" value="1"/>
</dbReference>
<gene>
    <name evidence="9" type="ORF">QEG99_00320</name>
</gene>
<dbReference type="PANTHER" id="PTHR30572">
    <property type="entry name" value="MEMBRANE COMPONENT OF TRANSPORTER-RELATED"/>
    <property type="match status" value="1"/>
</dbReference>
<comment type="subcellular location">
    <subcellularLocation>
        <location evidence="1">Cell membrane</location>
        <topology evidence="1">Multi-pass membrane protein</topology>
    </subcellularLocation>
</comment>
<evidence type="ECO:0000256" key="1">
    <source>
        <dbReference type="ARBA" id="ARBA00004651"/>
    </source>
</evidence>
<feature type="transmembrane region" description="Helical" evidence="7">
    <location>
        <begin position="1874"/>
        <end position="1897"/>
    </location>
</feature>
<dbReference type="Proteomes" id="UP001179842">
    <property type="component" value="Chromosome"/>
</dbReference>
<evidence type="ECO:0000256" key="5">
    <source>
        <dbReference type="ARBA" id="ARBA00023136"/>
    </source>
</evidence>
<accession>A0ABY8LVC2</accession>
<evidence type="ECO:0000256" key="7">
    <source>
        <dbReference type="SAM" id="Phobius"/>
    </source>
</evidence>
<keyword evidence="3 7" id="KW-0812">Transmembrane</keyword>
<evidence type="ECO:0000256" key="3">
    <source>
        <dbReference type="ARBA" id="ARBA00022692"/>
    </source>
</evidence>
<feature type="transmembrane region" description="Helical" evidence="7">
    <location>
        <begin position="20"/>
        <end position="39"/>
    </location>
</feature>
<feature type="transmembrane region" description="Helical" evidence="7">
    <location>
        <begin position="2514"/>
        <end position="2538"/>
    </location>
</feature>
<sequence>MIKLLKEIFKSLSKNKITVISLSILIFLTTAVFSLLFSVKESFSREVNRYNQVSKMHDNTVDLDINFSGSAKDNGYEKSNELHYSPENNGTFEETFLKFNTNFIKLEDLGVKNLDKDFYIKANDLKLEYDINKNIKNIMDKDFDFQLQNGEFRVLNDQSKLFLKYRKNSNGEFIQVEQLISQSKEISFILDRKYQLKEVIGIEQPGRKGGLFDFGVAGTINSINQMAINLNTNEATFDVAKINAWENLNVLYLLTTEQTANLLGIKKDNNKWFLPGKREFNSQLFNWDDIAEWASPTLGNNVVFKSEGLMNNTSGKAMLKNDFRFTLPSYFRFSKNDTYKLKNEWIEYVKYEKWYILHNFKLQDLDPTKRNFSPSFLSYLMTMKNDNPQEFAKIENLSYWEKQTITKNINDEIVNTTNQKLDKSDLLTSIILKKNISFKNNNVYNTNIIDSQKPTTIKDIENLGNELNIKEMTESELNKLSNYDIVNSTYANLKNQVYETIKETIYNKIKENELVEKTTVSNDLKSSLGRRRFLTTSAIDEKTKENRIYQFIDAGISNEFFDKNQEQNVGKLFQESQSKSNLYPKADPSLDKFNFNAIYSSKIINGIFQGYIPNREYLDVNIQYINIKTPNTLFLEVKNEEKVIILKEKNKQIENSKIFAVGNSEGIYQIYQKNNNEWEKHSSLLTLNDVQDFINNKNLTLDAKVGANGWFKVDENYINSYSLPFIYRAPSSSLLKEIETQQTVKNLFDSLTKAISNSDLVTKKFVRQTDLNKLFKAMERAFSTTKYYEVFINGKNDQSLMQKMIFESLYFATIENGDLFINDFIINFIEGIKLQLNQKTNLEQKQLYFAQELNNIGILLSNFGIDFWNQLLKDNSIEEISKVILNPENFLDGISNIVRSINFKQFLTDIHNWYELKWNKKELSSTEAYYYFGIADLVIPLIKSIDFQVFKKGISEVIENINFDSLLSTTYDKQGLKYKGIIFNKLINSYKESIYKEKINEILTTIFNKINGNKDLSNPENNFKNVKDGLISIVSILDKDALLKTIENSLINVYFESNKIVDNNNSSKVLFVTKGLKNTDLVAAFINTFFKDAQTKNSFLNSVEKMFNLSGKTGQQGGFFGISHALPEKDEHKLDLFDLQNLEILSFAKLEQLIYDNDKLIEKIDKNKENATFTIQPFFDENEKQFIKKYLFKNGEIVNDLNLILEKANVLKKSIELFKFNRFKFSEDKSSFQENDAKGEYSISDNLYKLYLEETNGNLAYKIAKPEAKKAVNEVVHTSELSGPINSFVFYKFWVKFIVENNHLTEQELNVAFNSLVNLAKDEKYRLFEKLNDTNWEGNFQPSRIAQSYDIQPIGKGIVDPFSVANDIFFNTENIVENDLLVKLLKSPIFKKESKNKNNLSKWIIENRVELISVLAQVANFQKQDSKSGYFSYLESGFKSINKFVNSGNYNGEIIDNLIKDFTVQSSIFLSLGLSDVVTSTYSGAIFPVVSAWYTANPDNGATEENNANLVWVLKNRITDFSKINNINEIKDRFYNLLKDEIFNYKLENHDVKGLSIDLSYVRHLEENIFQNNSQDIKIFDININRIFYDLIDASTVVREENKFLVFKDVRSLVAKVSQSFMEKNDKEAYTLDLPKTYDEMEKLLDNVDEKHIINVNGSKFLIVGHDSTVDYLFPVIDEENLQVDTKTQAPVYVNKWGFDRVRESFRGNTVKDYLLVKLQDSNQKHQFNEEVNNYISTNFSGTAVKKSFAIDEFDFINPERSLRISTTFSLIDSISKANFYMITLLSILVTISTLFITKRYISTRNKVIGILRAQGYSSVMIAFSFISFPFITSFIGGVLGYITGLLLQLPLKQMFANYWTLPTNNLTFEWQPFLLTTLFPFAILSVLVIGSAMWILRTKPIELMSGIVEINVGNVAQFVSKGFRKTGIKTKFAASLTINSFWKLISLMISTILTAFISLFSIASMGVFKQSVDATYRNRNYRYKLDLETPTIQGGAYKSFNKNELDDLLYVPIGDSTESNLESNNYFKPGRSLVNGSLKNNSYFKNGNPSNNDPHVLTRAALQLQIESSLAISPWDIVLNSMPDSQRARTLKISQETIYKLEKTQNINNDQFEYVGTKENPLNYFKYIEDSQLSSGGKFWYMVWDKQKNTYEKYPITTLSQAPKFDQNNNIESYYSIRDEYRKFLVEAYKKIDSNDFFMGFGGIIFNENTNEKYSYIQSGFNNESNLKIYGYNNNSKFVSIKDKNGTNLIDLMEKYVPENIDNKQNKINNSEISIAYDQITNYIYPISVNYVFLAKHNLKLNDVIEMEVKNSVDRYFKKLENKPNDKIKFRIVGIIDTYINSELATTKDIANLITGLSFLDGSDAFNGILSNDELPEQTVASIGLYAKSGYWFGSDTINPETTSQYEEYFTQIYSTNESQPGVLKQTGFTDEQINKLLFMNSGSQQNNDLKIDLTNTDTIEFKTNNKDLIPQAVDNFINLYSKNIYDSLSTSVDAKDIEIGFVNNVSKTVSDLTIVVLVVLFIVSIVILVMISTMIIAENEKNIAVFSILGYNNKEKIKLFFGIYLPLIIIATLIAIPLAIGFIALFNAFLVSSSSIVLALSLKWWHILTGFATIVAVFVFTSIMAWINMNKIKAIDLLKGK</sequence>
<feature type="transmembrane region" description="Helical" evidence="7">
    <location>
        <begin position="1780"/>
        <end position="1798"/>
    </location>
</feature>
<comment type="similarity">
    <text evidence="6">Belongs to the ABC-4 integral membrane protein family.</text>
</comment>
<dbReference type="EMBL" id="CP122979">
    <property type="protein sequence ID" value="WGI36720.1"/>
    <property type="molecule type" value="Genomic_DNA"/>
</dbReference>
<feature type="transmembrane region" description="Helical" evidence="7">
    <location>
        <begin position="1945"/>
        <end position="1969"/>
    </location>
</feature>
<feature type="transmembrane region" description="Helical" evidence="7">
    <location>
        <begin position="2559"/>
        <end position="2586"/>
    </location>
</feature>
<evidence type="ECO:0000259" key="8">
    <source>
        <dbReference type="Pfam" id="PF02687"/>
    </source>
</evidence>
<feature type="transmembrane region" description="Helical" evidence="7">
    <location>
        <begin position="2606"/>
        <end position="2629"/>
    </location>
</feature>
<dbReference type="InterPro" id="IPR003838">
    <property type="entry name" value="ABC3_permease_C"/>
</dbReference>
<feature type="domain" description="ABC3 transporter permease C-terminal" evidence="8">
    <location>
        <begin position="2516"/>
        <end position="2634"/>
    </location>
</feature>
<keyword evidence="10" id="KW-1185">Reference proteome</keyword>
<dbReference type="RefSeq" id="WP_280102022.1">
    <property type="nucleotide sequence ID" value="NZ_CP122979.1"/>
</dbReference>
<proteinExistence type="inferred from homology"/>
<keyword evidence="5 7" id="KW-0472">Membrane</keyword>
<dbReference type="Pfam" id="PF02687">
    <property type="entry name" value="FtsX"/>
    <property type="match status" value="2"/>
</dbReference>
<evidence type="ECO:0000256" key="4">
    <source>
        <dbReference type="ARBA" id="ARBA00022989"/>
    </source>
</evidence>